<keyword evidence="2" id="KW-1185">Reference proteome</keyword>
<evidence type="ECO:0000313" key="2">
    <source>
        <dbReference type="Proteomes" id="UP001203687"/>
    </source>
</evidence>
<name>A0ABT0HEP4_9FLAO</name>
<accession>A0ABT0HEP4</accession>
<organism evidence="1 2">
    <name type="scientific">Psychroserpens algicola</name>
    <dbReference type="NCBI Taxonomy" id="1719034"/>
    <lineage>
        <taxon>Bacteria</taxon>
        <taxon>Pseudomonadati</taxon>
        <taxon>Bacteroidota</taxon>
        <taxon>Flavobacteriia</taxon>
        <taxon>Flavobacteriales</taxon>
        <taxon>Flavobacteriaceae</taxon>
        <taxon>Psychroserpens</taxon>
    </lineage>
</organism>
<comment type="caution">
    <text evidence="1">The sequence shown here is derived from an EMBL/GenBank/DDBJ whole genome shotgun (WGS) entry which is preliminary data.</text>
</comment>
<proteinExistence type="predicted"/>
<dbReference type="EMBL" id="JALPQF010000060">
    <property type="protein sequence ID" value="MCK8482335.1"/>
    <property type="molecule type" value="Genomic_DNA"/>
</dbReference>
<feature type="non-terminal residue" evidence="1">
    <location>
        <position position="1"/>
    </location>
</feature>
<dbReference type="Proteomes" id="UP001203687">
    <property type="component" value="Unassembled WGS sequence"/>
</dbReference>
<gene>
    <name evidence="1" type="ORF">MUY34_17050</name>
</gene>
<protein>
    <submittedName>
        <fullName evidence="1">SusC/RagA family TonB-linked outer membrane protein</fullName>
    </submittedName>
</protein>
<sequence>FGYTDQEGILKKASTLKRFNFRSNISGKSSNDKFNYGTSFTFNYSESNEPNAIDGSAGSINRNFVLGANQSVPYISPASYVPGEGANIPVVFANTPLFLLDRRDTYTRREDEIKVIANVNASYKITDNLTFRTSFGGDFTDEQLLRVESPISFNAALFAVDGDNTPGFSDQDVRRSVALNFNNSLTWSKVFADKHSLEVSLFSEYFKAHRRSFGFRQLGFDPATFSPGDGAAFVNDNADNDNYVDTGRATVRDAGLFSYFGFVDYDYDSKYGFSATLRRDASYR</sequence>
<reference evidence="1" key="1">
    <citation type="submission" date="2022-04" db="EMBL/GenBank/DDBJ databases">
        <authorList>
            <person name="Ren T."/>
        </authorList>
    </citation>
    <scope>NUCLEOTIDE SEQUENCE</scope>
    <source>
        <strain evidence="1">F63249</strain>
    </source>
</reference>
<dbReference type="SUPFAM" id="SSF56935">
    <property type="entry name" value="Porins"/>
    <property type="match status" value="1"/>
</dbReference>
<evidence type="ECO:0000313" key="1">
    <source>
        <dbReference type="EMBL" id="MCK8482335.1"/>
    </source>
</evidence>
<feature type="non-terminal residue" evidence="1">
    <location>
        <position position="284"/>
    </location>
</feature>